<dbReference type="Proteomes" id="UP000515947">
    <property type="component" value="Chromosome"/>
</dbReference>
<evidence type="ECO:0000313" key="2">
    <source>
        <dbReference type="EMBL" id="QNN54466.1"/>
    </source>
</evidence>
<evidence type="ECO:0000313" key="3">
    <source>
        <dbReference type="Proteomes" id="UP000515947"/>
    </source>
</evidence>
<dbReference type="KEGG" id="nmes:H9L09_09235"/>
<dbReference type="InterPro" id="IPR006680">
    <property type="entry name" value="Amidohydro-rel"/>
</dbReference>
<dbReference type="AlphaFoldDB" id="A0A7G9RFU1"/>
<dbReference type="GO" id="GO:0016810">
    <property type="term" value="F:hydrolase activity, acting on carbon-nitrogen (but not peptide) bonds"/>
    <property type="evidence" value="ECO:0007669"/>
    <property type="project" value="InterPro"/>
</dbReference>
<evidence type="ECO:0000259" key="1">
    <source>
        <dbReference type="Pfam" id="PF01979"/>
    </source>
</evidence>
<dbReference type="Gene3D" id="3.20.20.140">
    <property type="entry name" value="Metal-dependent hydrolases"/>
    <property type="match status" value="1"/>
</dbReference>
<accession>A0A7G9RFU1</accession>
<sequence length="401" mass="40978">MRALRAPIAFDGERFLPGGATVIVEGAVITGVEPAAYGLPDDCPVTVFAGTMLPGLFDTHVHLVSDSSVGSLERAGSLDAEAVDDTIVRSLRRQAASGVTTVRDLGDVGYRTLGFRDPPRPGLPRIRAAGPPLTVPDGHCHYLGGVVRGPDAIRAAVRDHEQHGVDLVKVMASGGMTTVGTDPFGVQFDAAELRKLVYAAHGVGLPVLAHAHSLAGMRHALAAGVDGIEHFTGLTETGIRVPDDLLDGVAEAGVAVDPTLGFDRGLLASMPAPPQALAASLKRVGLDLETAQAARLGVLRRARARGIRLVTGVDAGAAPAKPHGIVGLALAALTEGGFSIADAVTSATAAAARACDLAGVTGRLAPGLDADILLVDGNLEADVTALQRPVQVLIRGNPVTP</sequence>
<dbReference type="Pfam" id="PF01979">
    <property type="entry name" value="Amidohydro_1"/>
    <property type="match status" value="1"/>
</dbReference>
<dbReference type="SUPFAM" id="SSF51556">
    <property type="entry name" value="Metallo-dependent hydrolases"/>
    <property type="match status" value="1"/>
</dbReference>
<dbReference type="PANTHER" id="PTHR43135:SF3">
    <property type="entry name" value="ALPHA-D-RIBOSE 1-METHYLPHOSPHONATE 5-TRIPHOSPHATE DIPHOSPHATASE"/>
    <property type="match status" value="1"/>
</dbReference>
<dbReference type="SUPFAM" id="SSF51338">
    <property type="entry name" value="Composite domain of metallo-dependent hydrolases"/>
    <property type="match status" value="1"/>
</dbReference>
<gene>
    <name evidence="2" type="ORF">H9L09_09235</name>
</gene>
<name>A0A7G9RFU1_9ACTN</name>
<dbReference type="InterPro" id="IPR011059">
    <property type="entry name" value="Metal-dep_hydrolase_composite"/>
</dbReference>
<dbReference type="Gene3D" id="2.30.40.10">
    <property type="entry name" value="Urease, subunit C, domain 1"/>
    <property type="match status" value="1"/>
</dbReference>
<dbReference type="InterPro" id="IPR051781">
    <property type="entry name" value="Metallo-dep_Hydrolase"/>
</dbReference>
<dbReference type="EMBL" id="CP060713">
    <property type="protein sequence ID" value="QNN54466.1"/>
    <property type="molecule type" value="Genomic_DNA"/>
</dbReference>
<keyword evidence="2" id="KW-0378">Hydrolase</keyword>
<dbReference type="PANTHER" id="PTHR43135">
    <property type="entry name" value="ALPHA-D-RIBOSE 1-METHYLPHOSPHONATE 5-TRIPHOSPHATE DIPHOSPHATASE"/>
    <property type="match status" value="1"/>
</dbReference>
<organism evidence="2 3">
    <name type="scientific">Nocardioides mesophilus</name>
    <dbReference type="NCBI Taxonomy" id="433659"/>
    <lineage>
        <taxon>Bacteria</taxon>
        <taxon>Bacillati</taxon>
        <taxon>Actinomycetota</taxon>
        <taxon>Actinomycetes</taxon>
        <taxon>Propionibacteriales</taxon>
        <taxon>Nocardioidaceae</taxon>
        <taxon>Nocardioides</taxon>
    </lineage>
</organism>
<proteinExistence type="predicted"/>
<dbReference type="InterPro" id="IPR032466">
    <property type="entry name" value="Metal_Hydrolase"/>
</dbReference>
<keyword evidence="3" id="KW-1185">Reference proteome</keyword>
<protein>
    <submittedName>
        <fullName evidence="2">Amidohydrolase family protein</fullName>
    </submittedName>
</protein>
<dbReference type="RefSeq" id="WP_187580306.1">
    <property type="nucleotide sequence ID" value="NZ_CP060713.1"/>
</dbReference>
<reference evidence="2 3" key="1">
    <citation type="submission" date="2020-08" db="EMBL/GenBank/DDBJ databases">
        <title>Genome sequence of Nocardioides mesophilus KACC 16243T.</title>
        <authorList>
            <person name="Hyun D.-W."/>
            <person name="Bae J.-W."/>
        </authorList>
    </citation>
    <scope>NUCLEOTIDE SEQUENCE [LARGE SCALE GENOMIC DNA]</scope>
    <source>
        <strain evidence="2 3">KACC 16243</strain>
    </source>
</reference>
<feature type="domain" description="Amidohydrolase-related" evidence="1">
    <location>
        <begin position="51"/>
        <end position="399"/>
    </location>
</feature>